<evidence type="ECO:0000256" key="1">
    <source>
        <dbReference type="SAM" id="Phobius"/>
    </source>
</evidence>
<keyword evidence="1" id="KW-0812">Transmembrane</keyword>
<accession>A0A0N4T2L3</accession>
<sequence>MPIVSRTTVTTTRTTGFRSSTIPVWVIKLLTVIIALVVILLVYLQDKGVRASYSTTYIIIALTCGLLLGWSIGSVLQQIFFIRTVEIIVNTILTVLAICSLIVAVSFLLERSDWSRYESYRLMVGTAVCFLIQSIVCIMMLSWAFYGNLVIVESR</sequence>
<keyword evidence="3" id="KW-1185">Reference proteome</keyword>
<dbReference type="AlphaFoldDB" id="A0A0N4T2L3"/>
<dbReference type="WBParaSite" id="BPAG_0000244301-mRNA-1">
    <property type="protein sequence ID" value="BPAG_0000244301-mRNA-1"/>
    <property type="gene ID" value="BPAG_0000244301"/>
</dbReference>
<dbReference type="Proteomes" id="UP000278627">
    <property type="component" value="Unassembled WGS sequence"/>
</dbReference>
<evidence type="ECO:0000313" key="3">
    <source>
        <dbReference type="Proteomes" id="UP000278627"/>
    </source>
</evidence>
<name>A0A0N4T2L3_BRUPA</name>
<evidence type="ECO:0000313" key="2">
    <source>
        <dbReference type="EMBL" id="VDN83599.1"/>
    </source>
</evidence>
<reference evidence="4" key="1">
    <citation type="submission" date="2017-02" db="UniProtKB">
        <authorList>
            <consortium name="WormBaseParasite"/>
        </authorList>
    </citation>
    <scope>IDENTIFICATION</scope>
</reference>
<proteinExistence type="predicted"/>
<keyword evidence="1" id="KW-0472">Membrane</keyword>
<organism evidence="4">
    <name type="scientific">Brugia pahangi</name>
    <name type="common">Filarial nematode worm</name>
    <dbReference type="NCBI Taxonomy" id="6280"/>
    <lineage>
        <taxon>Eukaryota</taxon>
        <taxon>Metazoa</taxon>
        <taxon>Ecdysozoa</taxon>
        <taxon>Nematoda</taxon>
        <taxon>Chromadorea</taxon>
        <taxon>Rhabditida</taxon>
        <taxon>Spirurina</taxon>
        <taxon>Spiruromorpha</taxon>
        <taxon>Filarioidea</taxon>
        <taxon>Onchocercidae</taxon>
        <taxon>Brugia</taxon>
    </lineage>
</organism>
<feature type="transmembrane region" description="Helical" evidence="1">
    <location>
        <begin position="22"/>
        <end position="44"/>
    </location>
</feature>
<gene>
    <name evidence="2" type="ORF">BPAG_LOCUS2413</name>
</gene>
<keyword evidence="1" id="KW-1133">Transmembrane helix</keyword>
<evidence type="ECO:0000313" key="4">
    <source>
        <dbReference type="WBParaSite" id="BPAG_0000244301-mRNA-1"/>
    </source>
</evidence>
<reference evidence="2 3" key="2">
    <citation type="submission" date="2018-11" db="EMBL/GenBank/DDBJ databases">
        <authorList>
            <consortium name="Pathogen Informatics"/>
        </authorList>
    </citation>
    <scope>NUCLEOTIDE SEQUENCE [LARGE SCALE GENOMIC DNA]</scope>
</reference>
<protein>
    <submittedName>
        <fullName evidence="4">MARVEL domain-containing protein</fullName>
    </submittedName>
</protein>
<feature type="transmembrane region" description="Helical" evidence="1">
    <location>
        <begin position="87"/>
        <end position="109"/>
    </location>
</feature>
<dbReference type="EMBL" id="UZAD01000347">
    <property type="protein sequence ID" value="VDN83599.1"/>
    <property type="molecule type" value="Genomic_DNA"/>
</dbReference>
<feature type="transmembrane region" description="Helical" evidence="1">
    <location>
        <begin position="56"/>
        <end position="81"/>
    </location>
</feature>
<feature type="transmembrane region" description="Helical" evidence="1">
    <location>
        <begin position="121"/>
        <end position="146"/>
    </location>
</feature>